<gene>
    <name evidence="1" type="ORF">SAMN02745136_00508</name>
</gene>
<accession>A0A1M6KML0</accession>
<dbReference type="STRING" id="1121322.SAMN02745136_00508"/>
<dbReference type="RefSeq" id="WP_073272587.1">
    <property type="nucleotide sequence ID" value="NZ_FRAC01000006.1"/>
</dbReference>
<dbReference type="AlphaFoldDB" id="A0A1M6KML0"/>
<keyword evidence="2" id="KW-1185">Reference proteome</keyword>
<protein>
    <submittedName>
        <fullName evidence="1">Uncharacterized protein</fullName>
    </submittedName>
</protein>
<name>A0A1M6KML0_9FIRM</name>
<evidence type="ECO:0000313" key="2">
    <source>
        <dbReference type="Proteomes" id="UP000184386"/>
    </source>
</evidence>
<dbReference type="EMBL" id="FRAC01000006">
    <property type="protein sequence ID" value="SHJ60171.1"/>
    <property type="molecule type" value="Genomic_DNA"/>
</dbReference>
<sequence>MGEEENKRYLLNTLKLTVQIEGIQKEIQILKQFYFNTIADYRFDTICNKYQWQILETEYLDEKLTLCEIMYLEIVDYLTEESKTLIDIQYPECLGIEDETQFAPVLVIPIDENLPFD</sequence>
<reference evidence="1 2" key="1">
    <citation type="submission" date="2016-11" db="EMBL/GenBank/DDBJ databases">
        <authorList>
            <person name="Jaros S."/>
            <person name="Januszkiewicz K."/>
            <person name="Wedrychowicz H."/>
        </authorList>
    </citation>
    <scope>NUCLEOTIDE SEQUENCE [LARGE SCALE GENOMIC DNA]</scope>
    <source>
        <strain evidence="1 2">DSM 15929</strain>
    </source>
</reference>
<organism evidence="1 2">
    <name type="scientific">Anaerocolumna jejuensis DSM 15929</name>
    <dbReference type="NCBI Taxonomy" id="1121322"/>
    <lineage>
        <taxon>Bacteria</taxon>
        <taxon>Bacillati</taxon>
        <taxon>Bacillota</taxon>
        <taxon>Clostridia</taxon>
        <taxon>Lachnospirales</taxon>
        <taxon>Lachnospiraceae</taxon>
        <taxon>Anaerocolumna</taxon>
    </lineage>
</organism>
<proteinExistence type="predicted"/>
<evidence type="ECO:0000313" key="1">
    <source>
        <dbReference type="EMBL" id="SHJ60171.1"/>
    </source>
</evidence>
<dbReference type="Proteomes" id="UP000184386">
    <property type="component" value="Unassembled WGS sequence"/>
</dbReference>